<dbReference type="PANTHER" id="PTHR43208">
    <property type="entry name" value="ABC TRANSPORTER SUBSTRATE-BINDING PROTEIN"/>
    <property type="match status" value="1"/>
</dbReference>
<dbReference type="InterPro" id="IPR003760">
    <property type="entry name" value="PnrA-like"/>
</dbReference>
<reference evidence="3 4" key="1">
    <citation type="submission" date="2018-06" db="EMBL/GenBank/DDBJ databases">
        <authorList>
            <consortium name="Pathogen Informatics"/>
            <person name="Doyle S."/>
        </authorList>
    </citation>
    <scope>NUCLEOTIDE SEQUENCE [LARGE SCALE GENOMIC DNA]</scope>
    <source>
        <strain evidence="3 4">NCTC10684</strain>
    </source>
</reference>
<organism evidence="3 4">
    <name type="scientific">Aminobacter aminovorans</name>
    <name type="common">Chelatobacter heintzii</name>
    <dbReference type="NCBI Taxonomy" id="83263"/>
    <lineage>
        <taxon>Bacteria</taxon>
        <taxon>Pseudomonadati</taxon>
        <taxon>Pseudomonadota</taxon>
        <taxon>Alphaproteobacteria</taxon>
        <taxon>Hyphomicrobiales</taxon>
        <taxon>Phyllobacteriaceae</taxon>
        <taxon>Aminobacter</taxon>
    </lineage>
</organism>
<dbReference type="Pfam" id="PF02608">
    <property type="entry name" value="Bmp"/>
    <property type="match status" value="1"/>
</dbReference>
<proteinExistence type="predicted"/>
<evidence type="ECO:0000313" key="4">
    <source>
        <dbReference type="Proteomes" id="UP000254701"/>
    </source>
</evidence>
<dbReference type="AlphaFoldDB" id="A0A380WFQ1"/>
<dbReference type="EMBL" id="UFSM01000001">
    <property type="protein sequence ID" value="SUU87849.1"/>
    <property type="molecule type" value="Genomic_DNA"/>
</dbReference>
<evidence type="ECO:0000259" key="2">
    <source>
        <dbReference type="Pfam" id="PF02608"/>
    </source>
</evidence>
<keyword evidence="1" id="KW-0732">Signal</keyword>
<dbReference type="OrthoDB" id="9781639at2"/>
<dbReference type="InterPro" id="IPR052910">
    <property type="entry name" value="ABC-Purine-Binding"/>
</dbReference>
<gene>
    <name evidence="3" type="ORF">NCTC10684_01051</name>
</gene>
<dbReference type="Proteomes" id="UP000254701">
    <property type="component" value="Unassembled WGS sequence"/>
</dbReference>
<dbReference type="CDD" id="cd06304">
    <property type="entry name" value="PBP1_BmpA_Med_PnrA-like"/>
    <property type="match status" value="1"/>
</dbReference>
<evidence type="ECO:0000256" key="1">
    <source>
        <dbReference type="ARBA" id="ARBA00022729"/>
    </source>
</evidence>
<dbReference type="GO" id="GO:0005886">
    <property type="term" value="C:plasma membrane"/>
    <property type="evidence" value="ECO:0007669"/>
    <property type="project" value="InterPro"/>
</dbReference>
<sequence length="339" mass="37200">MAPNITRRTALLGSAGAILLAGIARSFAAEPTKLKIAIIMESRVDVGWCSTLLDSLNKIKGEIAPTIDLSWEYTDPLWNEDAENAMRLYAESGEYDIIWGHGRYSDQIKKLNAEFPDIMFVVAGSGNVPIGANQYWLYKRLHEPSYLLGMLAGRTTKSGVIGLVGTFAADDVNDQINAYLDGARSIRPDIQHRVSFIGSWSDNALAAEHANVQIASGADVVFMLTDNFKPCEEHKIMCFANISDQSKNAPSALASSAVINWEPDLRWLLDEWQKHKAGGQFSGNAEPKWFSMADGGTDIAPYHEFEAKLPDAVKQEIAATRQKILSRALVVAVNTAEVK</sequence>
<dbReference type="Gene3D" id="3.40.50.2300">
    <property type="match status" value="2"/>
</dbReference>
<feature type="domain" description="ABC transporter substrate-binding protein PnrA-like" evidence="2">
    <location>
        <begin position="37"/>
        <end position="332"/>
    </location>
</feature>
<dbReference type="PANTHER" id="PTHR43208:SF1">
    <property type="entry name" value="ABC TRANSPORTER SUBSTRATE-BINDING PROTEIN"/>
    <property type="match status" value="1"/>
</dbReference>
<dbReference type="RefSeq" id="WP_115733603.1">
    <property type="nucleotide sequence ID" value="NZ_BAAAVY010000010.1"/>
</dbReference>
<accession>A0A380WFQ1</accession>
<protein>
    <submittedName>
        <fullName evidence="3">Purine-binding protein BAB2_0673</fullName>
    </submittedName>
</protein>
<name>A0A380WFQ1_AMIAI</name>
<evidence type="ECO:0000313" key="3">
    <source>
        <dbReference type="EMBL" id="SUU87849.1"/>
    </source>
</evidence>